<protein>
    <submittedName>
        <fullName evidence="5">ABC transporter ATP-binding protein</fullName>
    </submittedName>
</protein>
<dbReference type="Pfam" id="PF00005">
    <property type="entry name" value="ABC_tran"/>
    <property type="match status" value="1"/>
</dbReference>
<dbReference type="RefSeq" id="WP_059309982.1">
    <property type="nucleotide sequence ID" value="NZ_LRCR01000001.1"/>
</dbReference>
<dbReference type="InterPro" id="IPR032823">
    <property type="entry name" value="BCA_ABC_TP_C"/>
</dbReference>
<dbReference type="GO" id="GO:0005524">
    <property type="term" value="F:ATP binding"/>
    <property type="evidence" value="ECO:0007669"/>
    <property type="project" value="UniProtKB-KW"/>
</dbReference>
<dbReference type="CDD" id="cd03219">
    <property type="entry name" value="ABC_Mj1267_LivG_branched"/>
    <property type="match status" value="1"/>
</dbReference>
<dbReference type="Pfam" id="PF12399">
    <property type="entry name" value="BCA_ABC_TP_C"/>
    <property type="match status" value="1"/>
</dbReference>
<keyword evidence="3 5" id="KW-0067">ATP-binding</keyword>
<dbReference type="GO" id="GO:0016887">
    <property type="term" value="F:ATP hydrolysis activity"/>
    <property type="evidence" value="ECO:0007669"/>
    <property type="project" value="InterPro"/>
</dbReference>
<comment type="caution">
    <text evidence="5">The sequence shown here is derived from an EMBL/GenBank/DDBJ whole genome shotgun (WGS) entry which is preliminary data.</text>
</comment>
<feature type="domain" description="ABC transporter" evidence="4">
    <location>
        <begin position="4"/>
        <end position="251"/>
    </location>
</feature>
<dbReference type="InterPro" id="IPR027417">
    <property type="entry name" value="P-loop_NTPase"/>
</dbReference>
<dbReference type="InterPro" id="IPR003439">
    <property type="entry name" value="ABC_transporter-like_ATP-bd"/>
</dbReference>
<dbReference type="FunFam" id="3.40.50.300:FF:000421">
    <property type="entry name" value="Branched-chain amino acid ABC transporter ATP-binding protein"/>
    <property type="match status" value="1"/>
</dbReference>
<evidence type="ECO:0000313" key="6">
    <source>
        <dbReference type="Proteomes" id="UP000064715"/>
    </source>
</evidence>
<dbReference type="OrthoDB" id="9805514at2"/>
<dbReference type="SUPFAM" id="SSF52540">
    <property type="entry name" value="P-loop containing nucleoside triphosphate hydrolases"/>
    <property type="match status" value="1"/>
</dbReference>
<proteinExistence type="predicted"/>
<evidence type="ECO:0000313" key="5">
    <source>
        <dbReference type="EMBL" id="KUQ86437.1"/>
    </source>
</evidence>
<accession>A0A0X4EXN0</accession>
<evidence type="ECO:0000256" key="3">
    <source>
        <dbReference type="ARBA" id="ARBA00022840"/>
    </source>
</evidence>
<gene>
    <name evidence="5" type="ORF">AWI28_06335</name>
</gene>
<evidence type="ECO:0000256" key="1">
    <source>
        <dbReference type="ARBA" id="ARBA00022448"/>
    </source>
</evidence>
<dbReference type="InterPro" id="IPR003593">
    <property type="entry name" value="AAA+_ATPase"/>
</dbReference>
<dbReference type="InterPro" id="IPR051120">
    <property type="entry name" value="ABC_AA/LPS_Transport"/>
</dbReference>
<reference evidence="6" key="1">
    <citation type="submission" date="2016-01" db="EMBL/GenBank/DDBJ databases">
        <title>WGS of SAMN04407783.</title>
        <authorList>
            <person name="Adams M."/>
            <person name="Sutton G."/>
            <person name="Nelson K."/>
            <person name="Thaden J."/>
            <person name="Fowler V."/>
            <person name="Mccorrison J."/>
            <person name="Sanka R."/>
            <person name="Brinkac L."/>
            <person name="Nierman W."/>
        </authorList>
    </citation>
    <scope>NUCLEOTIDE SEQUENCE [LARGE SCALE GENOMIC DNA]</scope>
    <source>
        <strain evidence="6">GN04363</strain>
    </source>
</reference>
<dbReference type="EMBL" id="LRCR01000001">
    <property type="protein sequence ID" value="KUQ86437.1"/>
    <property type="molecule type" value="Genomic_DNA"/>
</dbReference>
<dbReference type="PANTHER" id="PTHR45772">
    <property type="entry name" value="CONSERVED COMPONENT OF ABC TRANSPORTER FOR NATURAL AMINO ACIDS-RELATED"/>
    <property type="match status" value="1"/>
</dbReference>
<name>A0A0X4EXN0_9ENTR</name>
<evidence type="ECO:0000256" key="2">
    <source>
        <dbReference type="ARBA" id="ARBA00022741"/>
    </source>
</evidence>
<sequence>MSLLTVRHMSKRFGGLTAVDDVSITVNKGEIYGLIGPNGAGKTTCFNLITGLYPADSGEFSIADKPYFPKQIEKVTAAGIARTFQNVRLFNDMSVLENVMVGRHVRTRNGLWAALSRHKRARAEEQQTRELAWHWLDYTGIAQFAHYRACDLAYGHQRRLEIARALATDPLLLALDEPAAGMNAAEKVALGDLLIRIRDDGKTLLMIEHDVKLVMGICDRLTVLDYGKTLACGTPESVRRDPLVIAAWLGGNAHV</sequence>
<keyword evidence="6" id="KW-1185">Reference proteome</keyword>
<dbReference type="PROSITE" id="PS50893">
    <property type="entry name" value="ABC_TRANSPORTER_2"/>
    <property type="match status" value="1"/>
</dbReference>
<organism evidence="5 6">
    <name type="scientific">Enterobacter genomosp. O</name>
    <dbReference type="NCBI Taxonomy" id="2364150"/>
    <lineage>
        <taxon>Bacteria</taxon>
        <taxon>Pseudomonadati</taxon>
        <taxon>Pseudomonadota</taxon>
        <taxon>Gammaproteobacteria</taxon>
        <taxon>Enterobacterales</taxon>
        <taxon>Enterobacteriaceae</taxon>
        <taxon>Enterobacter</taxon>
        <taxon>Enterobacter cloacae complex</taxon>
        <taxon>Enterobacter cloacae complex clade O</taxon>
    </lineage>
</organism>
<evidence type="ECO:0000259" key="4">
    <source>
        <dbReference type="PROSITE" id="PS50893"/>
    </source>
</evidence>
<keyword evidence="1" id="KW-0813">Transport</keyword>
<dbReference type="PANTHER" id="PTHR45772:SF9">
    <property type="entry name" value="CONSERVED COMPONENT OF ABC TRANSPORTER FOR NATURAL AMINO ACIDS"/>
    <property type="match status" value="1"/>
</dbReference>
<dbReference type="GO" id="GO:0005886">
    <property type="term" value="C:plasma membrane"/>
    <property type="evidence" value="ECO:0007669"/>
    <property type="project" value="TreeGrafter"/>
</dbReference>
<dbReference type="Gene3D" id="3.40.50.300">
    <property type="entry name" value="P-loop containing nucleotide triphosphate hydrolases"/>
    <property type="match status" value="1"/>
</dbReference>
<dbReference type="Proteomes" id="UP000064715">
    <property type="component" value="Unassembled WGS sequence"/>
</dbReference>
<dbReference type="SMART" id="SM00382">
    <property type="entry name" value="AAA"/>
    <property type="match status" value="1"/>
</dbReference>
<dbReference type="AlphaFoldDB" id="A0A0X4EXN0"/>
<keyword evidence="2" id="KW-0547">Nucleotide-binding</keyword>